<gene>
    <name evidence="1" type="ORF">MdSGHV103</name>
</gene>
<dbReference type="KEGG" id="vg:6295389"/>
<organism evidence="1 2">
    <name type="scientific">Musca hytrovirus</name>
    <name type="common">isolate Musca domestica/United States/Boucias/-</name>
    <name type="synonym">MHV</name>
    <dbReference type="NCBI Taxonomy" id="523909"/>
    <lineage>
        <taxon>Viruses</taxon>
        <taxon>Viruses incertae sedis</taxon>
        <taxon>Naldaviricetes</taxon>
        <taxon>Lefavirales</taxon>
        <taxon>Hytrosaviridae</taxon>
        <taxon>Muscavirus</taxon>
        <taxon>Muscavirus musdomesticae</taxon>
    </lineage>
</organism>
<protein>
    <submittedName>
        <fullName evidence="1">Uncharacterized protein</fullName>
    </submittedName>
</protein>
<dbReference type="Proteomes" id="UP000011274">
    <property type="component" value="Segment"/>
</dbReference>
<evidence type="ECO:0000313" key="1">
    <source>
        <dbReference type="EMBL" id="ACD03562.1"/>
    </source>
</evidence>
<keyword evidence="2" id="KW-1185">Reference proteome</keyword>
<organismHost>
    <name type="scientific">Musca domestica</name>
    <name type="common">House fly</name>
    <dbReference type="NCBI Taxonomy" id="7370"/>
</organismHost>
<reference evidence="1 2" key="1">
    <citation type="journal article" date="2008" name="Virology">
        <title>Sequence analysis of a non-classified, non-occluded DNA virus that causes salivary gland hypertrophy of Musca domestica, MdSGHV.</title>
        <authorList>
            <person name="Garcia-Maruniak A."/>
            <person name="Maruniak J.E."/>
            <person name="Farmerie W."/>
            <person name="Boucias D.G."/>
        </authorList>
    </citation>
    <scope>NUCLEOTIDE SEQUENCE [LARGE SCALE GENOMIC DNA]</scope>
    <source>
        <strain evidence="2">Isolate Musca domestica/United States/Boucias/-</strain>
    </source>
</reference>
<proteinExistence type="predicted"/>
<name>B2YG80_MHVB</name>
<dbReference type="EMBL" id="EU522111">
    <property type="protein sequence ID" value="ACD03562.1"/>
    <property type="molecule type" value="Genomic_DNA"/>
</dbReference>
<dbReference type="GeneID" id="6295389"/>
<evidence type="ECO:0000313" key="2">
    <source>
        <dbReference type="Proteomes" id="UP000011274"/>
    </source>
</evidence>
<accession>B2YG80</accession>
<dbReference type="RefSeq" id="YP_001883431.1">
    <property type="nucleotide sequence ID" value="NC_010671.1"/>
</dbReference>
<sequence length="67" mass="7584">MTVVGFLSANRSKLMQYCLIEDENLDLDRFDSVYHSLINGDIRTALNASVRTTALLVDILKVNNIRI</sequence>